<comment type="caution">
    <text evidence="3">The sequence shown here is derived from an EMBL/GenBank/DDBJ whole genome shotgun (WGS) entry which is preliminary data.</text>
</comment>
<feature type="domain" description="DHHA1" evidence="2">
    <location>
        <begin position="221"/>
        <end position="311"/>
    </location>
</feature>
<reference evidence="3 4" key="1">
    <citation type="submission" date="2017-05" db="EMBL/GenBank/DDBJ databases">
        <title>Virgibacillus sp. AK90 isolated from a saltern of Kakinada, India.</title>
        <authorList>
            <person name="Gupta V."/>
            <person name="Sidhu C."/>
            <person name="Korpole S."/>
            <person name="Pinnaka A.K."/>
        </authorList>
    </citation>
    <scope>NUCLEOTIDE SEQUENCE [LARGE SCALE GENOMIC DNA]</scope>
    <source>
        <strain evidence="3 4">AK90</strain>
    </source>
</reference>
<dbReference type="Proteomes" id="UP000256488">
    <property type="component" value="Unassembled WGS sequence"/>
</dbReference>
<dbReference type="Gene3D" id="3.90.1640.10">
    <property type="entry name" value="inorganic pyrophosphatase (n-terminal core)"/>
    <property type="match status" value="1"/>
</dbReference>
<name>A0A3E0WHU1_9BACI</name>
<evidence type="ECO:0000259" key="1">
    <source>
        <dbReference type="Pfam" id="PF01368"/>
    </source>
</evidence>
<dbReference type="Pfam" id="PF02272">
    <property type="entry name" value="DHHA1"/>
    <property type="match status" value="1"/>
</dbReference>
<evidence type="ECO:0000313" key="3">
    <source>
        <dbReference type="EMBL" id="RFA32532.1"/>
    </source>
</evidence>
<dbReference type="PANTHER" id="PTHR47618">
    <property type="entry name" value="BIFUNCTIONAL OLIGORIBONUCLEASE AND PAP PHOSPHATASE NRNA"/>
    <property type="match status" value="1"/>
</dbReference>
<evidence type="ECO:0000313" key="4">
    <source>
        <dbReference type="Proteomes" id="UP000256488"/>
    </source>
</evidence>
<protein>
    <submittedName>
        <fullName evidence="3">DHH family phosphoesterase</fullName>
    </submittedName>
</protein>
<dbReference type="RefSeq" id="WP_073010290.1">
    <property type="nucleotide sequence ID" value="NZ_NFZX01000060.1"/>
</dbReference>
<dbReference type="Gene3D" id="3.10.310.30">
    <property type="match status" value="1"/>
</dbReference>
<dbReference type="InterPro" id="IPR003156">
    <property type="entry name" value="DHHA1_dom"/>
</dbReference>
<accession>A0A3E0WHU1</accession>
<dbReference type="AlphaFoldDB" id="A0A3E0WHU1"/>
<dbReference type="PANTHER" id="PTHR47618:SF1">
    <property type="entry name" value="BIFUNCTIONAL OLIGORIBONUCLEASE AND PAP PHOSPHATASE NRNA"/>
    <property type="match status" value="1"/>
</dbReference>
<dbReference type="SUPFAM" id="SSF64182">
    <property type="entry name" value="DHH phosphoesterases"/>
    <property type="match status" value="1"/>
</dbReference>
<organism evidence="3 4">
    <name type="scientific">Virgibacillus dokdonensis</name>
    <dbReference type="NCBI Taxonomy" id="302167"/>
    <lineage>
        <taxon>Bacteria</taxon>
        <taxon>Bacillati</taxon>
        <taxon>Bacillota</taxon>
        <taxon>Bacilli</taxon>
        <taxon>Bacillales</taxon>
        <taxon>Bacillaceae</taxon>
        <taxon>Virgibacillus</taxon>
    </lineage>
</organism>
<dbReference type="InterPro" id="IPR051319">
    <property type="entry name" value="Oligoribo/pAp-PDE_c-di-AMP_PDE"/>
</dbReference>
<sequence length="315" mass="35532">MFLKNILALIQQYSTVIIHRHVRPDPDAIGSQVGLKELVKHSFPGKEVYAVGEEEASLSFLAKMDIISDEQYEGALVIVCDTANRERISDQRFTLGDKIIKIDHHPNVDEYGDIQWVDTKASSTSEMIYELYTSSDNNKFTLTDDVARLLYAGIVGDTGRFLYPSTTEKTFKAASELITYHFDRSVIYENLYSMQHNLVKLKGYIYQQFYIDDIGMAYVKLTKDLLQQYGIDPNETSQLVSTLGDVKGIVAWVVFVEEEKSIRVRLRSKGPSINELATKYNGGGHPMASGATVITWEEADQVIADLQMIVEAYEA</sequence>
<proteinExistence type="predicted"/>
<feature type="domain" description="DDH" evidence="1">
    <location>
        <begin position="16"/>
        <end position="154"/>
    </location>
</feature>
<gene>
    <name evidence="3" type="ORF">CAI16_17610</name>
</gene>
<evidence type="ECO:0000259" key="2">
    <source>
        <dbReference type="Pfam" id="PF02272"/>
    </source>
</evidence>
<dbReference type="InterPro" id="IPR038763">
    <property type="entry name" value="DHH_sf"/>
</dbReference>
<dbReference type="GO" id="GO:0003676">
    <property type="term" value="F:nucleic acid binding"/>
    <property type="evidence" value="ECO:0007669"/>
    <property type="project" value="InterPro"/>
</dbReference>
<dbReference type="InterPro" id="IPR001667">
    <property type="entry name" value="DDH_dom"/>
</dbReference>
<dbReference type="EMBL" id="NFZX01000060">
    <property type="protein sequence ID" value="RFA32532.1"/>
    <property type="molecule type" value="Genomic_DNA"/>
</dbReference>
<dbReference type="Pfam" id="PF01368">
    <property type="entry name" value="DHH"/>
    <property type="match status" value="1"/>
</dbReference>